<evidence type="ECO:0000256" key="8">
    <source>
        <dbReference type="PROSITE-ProRule" id="PRU00169"/>
    </source>
</evidence>
<keyword evidence="6 9" id="KW-0238">DNA-binding</keyword>
<dbReference type="Proteomes" id="UP000595917">
    <property type="component" value="Chromosome"/>
</dbReference>
<reference evidence="12" key="1">
    <citation type="submission" date="2021-01" db="EMBL/GenBank/DDBJ databases">
        <title>Description of Breznakiella homolactica.</title>
        <authorList>
            <person name="Song Y."/>
            <person name="Brune A."/>
        </authorList>
    </citation>
    <scope>NUCLEOTIDE SEQUENCE</scope>
    <source>
        <strain evidence="12">RmG30</strain>
    </source>
</reference>
<dbReference type="Pfam" id="PF00486">
    <property type="entry name" value="Trans_reg_C"/>
    <property type="match status" value="1"/>
</dbReference>
<dbReference type="CDD" id="cd17624">
    <property type="entry name" value="REC_OmpR_PmrA-like"/>
    <property type="match status" value="1"/>
</dbReference>
<dbReference type="Gene3D" id="1.10.10.10">
    <property type="entry name" value="Winged helix-like DNA-binding domain superfamily/Winged helix DNA-binding domain"/>
    <property type="match status" value="1"/>
</dbReference>
<dbReference type="FunFam" id="3.40.50.2300:FF:000002">
    <property type="entry name" value="DNA-binding response regulator PhoP"/>
    <property type="match status" value="1"/>
</dbReference>
<dbReference type="AlphaFoldDB" id="A0A7T7XRA8"/>
<evidence type="ECO:0000256" key="4">
    <source>
        <dbReference type="ARBA" id="ARBA00023012"/>
    </source>
</evidence>
<evidence type="ECO:0000313" key="13">
    <source>
        <dbReference type="Proteomes" id="UP000595917"/>
    </source>
</evidence>
<evidence type="ECO:0000256" key="1">
    <source>
        <dbReference type="ARBA" id="ARBA00004496"/>
    </source>
</evidence>
<dbReference type="InterPro" id="IPR039420">
    <property type="entry name" value="WalR-like"/>
</dbReference>
<dbReference type="PANTHER" id="PTHR48111">
    <property type="entry name" value="REGULATOR OF RPOS"/>
    <property type="match status" value="1"/>
</dbReference>
<keyword evidence="7" id="KW-0804">Transcription</keyword>
<evidence type="ECO:0000256" key="9">
    <source>
        <dbReference type="PROSITE-ProRule" id="PRU01091"/>
    </source>
</evidence>
<name>A0A7T7XRA8_9SPIR</name>
<dbReference type="SMART" id="SM00862">
    <property type="entry name" value="Trans_reg_C"/>
    <property type="match status" value="1"/>
</dbReference>
<feature type="DNA-binding region" description="OmpR/PhoB-type" evidence="9">
    <location>
        <begin position="124"/>
        <end position="218"/>
    </location>
</feature>
<organism evidence="12 13">
    <name type="scientific">Breznakiella homolactica</name>
    <dbReference type="NCBI Taxonomy" id="2798577"/>
    <lineage>
        <taxon>Bacteria</taxon>
        <taxon>Pseudomonadati</taxon>
        <taxon>Spirochaetota</taxon>
        <taxon>Spirochaetia</taxon>
        <taxon>Spirochaetales</taxon>
        <taxon>Breznakiellaceae</taxon>
        <taxon>Breznakiella</taxon>
    </lineage>
</organism>
<feature type="domain" description="OmpR/PhoB-type" evidence="11">
    <location>
        <begin position="124"/>
        <end position="218"/>
    </location>
</feature>
<dbReference type="GO" id="GO:0005829">
    <property type="term" value="C:cytosol"/>
    <property type="evidence" value="ECO:0007669"/>
    <property type="project" value="TreeGrafter"/>
</dbReference>
<dbReference type="InterPro" id="IPR036388">
    <property type="entry name" value="WH-like_DNA-bd_sf"/>
</dbReference>
<dbReference type="GO" id="GO:0032993">
    <property type="term" value="C:protein-DNA complex"/>
    <property type="evidence" value="ECO:0007669"/>
    <property type="project" value="TreeGrafter"/>
</dbReference>
<dbReference type="Gene3D" id="3.40.50.2300">
    <property type="match status" value="1"/>
</dbReference>
<keyword evidence="2" id="KW-0963">Cytoplasm</keyword>
<dbReference type="InterPro" id="IPR001867">
    <property type="entry name" value="OmpR/PhoB-type_DNA-bd"/>
</dbReference>
<evidence type="ECO:0000259" key="10">
    <source>
        <dbReference type="PROSITE" id="PS50110"/>
    </source>
</evidence>
<dbReference type="SMART" id="SM00448">
    <property type="entry name" value="REC"/>
    <property type="match status" value="1"/>
</dbReference>
<proteinExistence type="predicted"/>
<evidence type="ECO:0000256" key="6">
    <source>
        <dbReference type="ARBA" id="ARBA00023125"/>
    </source>
</evidence>
<dbReference type="Pfam" id="PF00072">
    <property type="entry name" value="Response_reg"/>
    <property type="match status" value="1"/>
</dbReference>
<dbReference type="GO" id="GO:0006355">
    <property type="term" value="P:regulation of DNA-templated transcription"/>
    <property type="evidence" value="ECO:0007669"/>
    <property type="project" value="InterPro"/>
</dbReference>
<accession>A0A7T7XRA8</accession>
<dbReference type="KEGG" id="bhc:JFL75_08610"/>
<evidence type="ECO:0000313" key="12">
    <source>
        <dbReference type="EMBL" id="QQO10963.1"/>
    </source>
</evidence>
<keyword evidence="13" id="KW-1185">Reference proteome</keyword>
<evidence type="ECO:0000259" key="11">
    <source>
        <dbReference type="PROSITE" id="PS51755"/>
    </source>
</evidence>
<dbReference type="PROSITE" id="PS51755">
    <property type="entry name" value="OMPR_PHOB"/>
    <property type="match status" value="1"/>
</dbReference>
<dbReference type="InterPro" id="IPR011006">
    <property type="entry name" value="CheY-like_superfamily"/>
</dbReference>
<evidence type="ECO:0000256" key="7">
    <source>
        <dbReference type="ARBA" id="ARBA00023163"/>
    </source>
</evidence>
<dbReference type="RefSeq" id="WP_215628268.1">
    <property type="nucleotide sequence ID" value="NZ_CP067089.2"/>
</dbReference>
<protein>
    <submittedName>
        <fullName evidence="12">Response regulator</fullName>
    </submittedName>
</protein>
<feature type="modified residue" description="4-aspartylphosphate" evidence="8">
    <location>
        <position position="51"/>
    </location>
</feature>
<evidence type="ECO:0000256" key="5">
    <source>
        <dbReference type="ARBA" id="ARBA00023015"/>
    </source>
</evidence>
<dbReference type="PANTHER" id="PTHR48111:SF35">
    <property type="entry name" value="TRANSCRIPTIONAL REGULATORY PROTEIN QSEB"/>
    <property type="match status" value="1"/>
</dbReference>
<feature type="domain" description="Response regulatory" evidence="10">
    <location>
        <begin position="2"/>
        <end position="116"/>
    </location>
</feature>
<keyword evidence="5" id="KW-0805">Transcription regulation</keyword>
<dbReference type="Gene3D" id="6.10.250.690">
    <property type="match status" value="1"/>
</dbReference>
<dbReference type="InterPro" id="IPR001789">
    <property type="entry name" value="Sig_transdc_resp-reg_receiver"/>
</dbReference>
<dbReference type="GO" id="GO:0000976">
    <property type="term" value="F:transcription cis-regulatory region binding"/>
    <property type="evidence" value="ECO:0007669"/>
    <property type="project" value="TreeGrafter"/>
</dbReference>
<keyword evidence="4" id="KW-0902">Two-component regulatory system</keyword>
<sequence>MRILIIEDDPLIGDGLQAGLGKMGFQTDWFSDGETGFDAVTSAPYDAVILDLGLPGMDGLDILKSWRKTGLDIPVLVLTARDALDERVEGLNSGADDYLCKPFALPEVAARLNALIRRHSGHASPELVFEDIIFDTAARRVVKAGVPVDMTARELELVELFMENETRIFSKEIIREKLSDWEDELSSNALEVHIHNLRKKLGSGFIRTVHGIGYTMGTGS</sequence>
<dbReference type="PROSITE" id="PS50110">
    <property type="entry name" value="RESPONSE_REGULATORY"/>
    <property type="match status" value="1"/>
</dbReference>
<comment type="subcellular location">
    <subcellularLocation>
        <location evidence="1">Cytoplasm</location>
    </subcellularLocation>
</comment>
<dbReference type="SUPFAM" id="SSF52172">
    <property type="entry name" value="CheY-like"/>
    <property type="match status" value="1"/>
</dbReference>
<dbReference type="EMBL" id="CP067089">
    <property type="protein sequence ID" value="QQO10963.1"/>
    <property type="molecule type" value="Genomic_DNA"/>
</dbReference>
<dbReference type="CDD" id="cd00383">
    <property type="entry name" value="trans_reg_C"/>
    <property type="match status" value="1"/>
</dbReference>
<keyword evidence="3 8" id="KW-0597">Phosphoprotein</keyword>
<evidence type="ECO:0000256" key="2">
    <source>
        <dbReference type="ARBA" id="ARBA00022490"/>
    </source>
</evidence>
<evidence type="ECO:0000256" key="3">
    <source>
        <dbReference type="ARBA" id="ARBA00022553"/>
    </source>
</evidence>
<dbReference type="GO" id="GO:0000156">
    <property type="term" value="F:phosphorelay response regulator activity"/>
    <property type="evidence" value="ECO:0007669"/>
    <property type="project" value="TreeGrafter"/>
</dbReference>
<gene>
    <name evidence="12" type="ORF">JFL75_08610</name>
</gene>